<name>A0A6A3LWD4_9STRA</name>
<gene>
    <name evidence="4" type="ORF">PR001_g13147</name>
</gene>
<keyword evidence="3" id="KW-0732">Signal</keyword>
<keyword evidence="2" id="KW-0472">Membrane</keyword>
<feature type="compositionally biased region" description="Polar residues" evidence="1">
    <location>
        <begin position="64"/>
        <end position="79"/>
    </location>
</feature>
<evidence type="ECO:0000256" key="2">
    <source>
        <dbReference type="SAM" id="Phobius"/>
    </source>
</evidence>
<evidence type="ECO:0008006" key="6">
    <source>
        <dbReference type="Google" id="ProtNLM"/>
    </source>
</evidence>
<proteinExistence type="predicted"/>
<dbReference type="AlphaFoldDB" id="A0A6A3LWD4"/>
<feature type="region of interest" description="Disordered" evidence="1">
    <location>
        <begin position="185"/>
        <end position="211"/>
    </location>
</feature>
<reference evidence="4 5" key="1">
    <citation type="submission" date="2018-09" db="EMBL/GenBank/DDBJ databases">
        <title>Genomic investigation of the strawberry pathogen Phytophthora fragariae indicates pathogenicity is determined by transcriptional variation in three key races.</title>
        <authorList>
            <person name="Adams T.M."/>
            <person name="Armitage A.D."/>
            <person name="Sobczyk M.K."/>
            <person name="Bates H.J."/>
            <person name="Dunwell J.M."/>
            <person name="Nellist C.F."/>
            <person name="Harrison R.J."/>
        </authorList>
    </citation>
    <scope>NUCLEOTIDE SEQUENCE [LARGE SCALE GENOMIC DNA]</scope>
    <source>
        <strain evidence="4 5">SCRP249</strain>
    </source>
</reference>
<organism evidence="4 5">
    <name type="scientific">Phytophthora rubi</name>
    <dbReference type="NCBI Taxonomy" id="129364"/>
    <lineage>
        <taxon>Eukaryota</taxon>
        <taxon>Sar</taxon>
        <taxon>Stramenopiles</taxon>
        <taxon>Oomycota</taxon>
        <taxon>Peronosporomycetes</taxon>
        <taxon>Peronosporales</taxon>
        <taxon>Peronosporaceae</taxon>
        <taxon>Phytophthora</taxon>
    </lineage>
</organism>
<feature type="transmembrane region" description="Helical" evidence="2">
    <location>
        <begin position="157"/>
        <end position="179"/>
    </location>
</feature>
<feature type="region of interest" description="Disordered" evidence="1">
    <location>
        <begin position="126"/>
        <end position="148"/>
    </location>
</feature>
<evidence type="ECO:0000256" key="3">
    <source>
        <dbReference type="SAM" id="SignalP"/>
    </source>
</evidence>
<feature type="region of interest" description="Disordered" evidence="1">
    <location>
        <begin position="64"/>
        <end position="85"/>
    </location>
</feature>
<feature type="chain" id="PRO_5025383076" description="RxLR effector protein" evidence="3">
    <location>
        <begin position="18"/>
        <end position="211"/>
    </location>
</feature>
<evidence type="ECO:0000313" key="5">
    <source>
        <dbReference type="Proteomes" id="UP000429607"/>
    </source>
</evidence>
<keyword evidence="2" id="KW-1133">Transmembrane helix</keyword>
<sequence>MFRWVLAVASLAVLATAEPLQNAPHTPTDSNTEERSESIFTMLSDDGPMAGTGTRRLEPLSTLNAGERPSTSIYTTLSSDGPMGGTGQRKLPFEVQAPCVALLFLLSLFMAVSSFVVEGLHIRTLEDGDDHDSSNSGSDHEGSTNDPKSSSFFDHTAVVIVVGVVAVVLVIAGVMLVVARRRRNRAMERNSSPQADELSPAPPVGVAYARQ</sequence>
<protein>
    <recommendedName>
        <fullName evidence="6">RxLR effector protein</fullName>
    </recommendedName>
</protein>
<accession>A0A6A3LWD4</accession>
<feature type="signal peptide" evidence="3">
    <location>
        <begin position="1"/>
        <end position="17"/>
    </location>
</feature>
<dbReference type="EMBL" id="QXFV01000884">
    <property type="protein sequence ID" value="KAE9022427.1"/>
    <property type="molecule type" value="Genomic_DNA"/>
</dbReference>
<evidence type="ECO:0000313" key="4">
    <source>
        <dbReference type="EMBL" id="KAE9022427.1"/>
    </source>
</evidence>
<comment type="caution">
    <text evidence="4">The sequence shown here is derived from an EMBL/GenBank/DDBJ whole genome shotgun (WGS) entry which is preliminary data.</text>
</comment>
<dbReference type="Proteomes" id="UP000429607">
    <property type="component" value="Unassembled WGS sequence"/>
</dbReference>
<evidence type="ECO:0000256" key="1">
    <source>
        <dbReference type="SAM" id="MobiDB-lite"/>
    </source>
</evidence>
<keyword evidence="2" id="KW-0812">Transmembrane</keyword>